<protein>
    <submittedName>
        <fullName evidence="2">Uncharacterized protein</fullName>
    </submittedName>
</protein>
<proteinExistence type="predicted"/>
<reference evidence="2 3" key="1">
    <citation type="submission" date="2019-03" db="EMBL/GenBank/DDBJ databases">
        <title>First draft genome of Liparis tanakae, snailfish: a comprehensive survey of snailfish specific genes.</title>
        <authorList>
            <person name="Kim W."/>
            <person name="Song I."/>
            <person name="Jeong J.-H."/>
            <person name="Kim D."/>
            <person name="Kim S."/>
            <person name="Ryu S."/>
            <person name="Song J.Y."/>
            <person name="Lee S.K."/>
        </authorList>
    </citation>
    <scope>NUCLEOTIDE SEQUENCE [LARGE SCALE GENOMIC DNA]</scope>
    <source>
        <tissue evidence="2">Muscle</tissue>
    </source>
</reference>
<feature type="compositionally biased region" description="Basic and acidic residues" evidence="1">
    <location>
        <begin position="530"/>
        <end position="541"/>
    </location>
</feature>
<organism evidence="2 3">
    <name type="scientific">Liparis tanakae</name>
    <name type="common">Tanaka's snailfish</name>
    <dbReference type="NCBI Taxonomy" id="230148"/>
    <lineage>
        <taxon>Eukaryota</taxon>
        <taxon>Metazoa</taxon>
        <taxon>Chordata</taxon>
        <taxon>Craniata</taxon>
        <taxon>Vertebrata</taxon>
        <taxon>Euteleostomi</taxon>
        <taxon>Actinopterygii</taxon>
        <taxon>Neopterygii</taxon>
        <taxon>Teleostei</taxon>
        <taxon>Neoteleostei</taxon>
        <taxon>Acanthomorphata</taxon>
        <taxon>Eupercaria</taxon>
        <taxon>Perciformes</taxon>
        <taxon>Cottioidei</taxon>
        <taxon>Cottales</taxon>
        <taxon>Liparidae</taxon>
        <taxon>Liparis</taxon>
    </lineage>
</organism>
<comment type="caution">
    <text evidence="2">The sequence shown here is derived from an EMBL/GenBank/DDBJ whole genome shotgun (WGS) entry which is preliminary data.</text>
</comment>
<feature type="compositionally biased region" description="Basic residues" evidence="1">
    <location>
        <begin position="320"/>
        <end position="332"/>
    </location>
</feature>
<evidence type="ECO:0000313" key="3">
    <source>
        <dbReference type="Proteomes" id="UP000314294"/>
    </source>
</evidence>
<evidence type="ECO:0000313" key="2">
    <source>
        <dbReference type="EMBL" id="TNN36000.1"/>
    </source>
</evidence>
<feature type="compositionally biased region" description="Polar residues" evidence="1">
    <location>
        <begin position="416"/>
        <end position="429"/>
    </location>
</feature>
<dbReference type="EMBL" id="SRLO01001674">
    <property type="protein sequence ID" value="TNN36000.1"/>
    <property type="molecule type" value="Genomic_DNA"/>
</dbReference>
<dbReference type="AlphaFoldDB" id="A0A4Z2F565"/>
<feature type="region of interest" description="Disordered" evidence="1">
    <location>
        <begin position="1"/>
        <end position="68"/>
    </location>
</feature>
<feature type="region of interest" description="Disordered" evidence="1">
    <location>
        <begin position="526"/>
        <end position="547"/>
    </location>
</feature>
<feature type="compositionally biased region" description="Basic and acidic residues" evidence="1">
    <location>
        <begin position="349"/>
        <end position="362"/>
    </location>
</feature>
<name>A0A4Z2F565_9TELE</name>
<dbReference type="Proteomes" id="UP000314294">
    <property type="component" value="Unassembled WGS sequence"/>
</dbReference>
<sequence>MVPVQPQRASLAPPLEQKEQQWNDPSLRSSTAASTALEDDAIGGGRRHRRRTTSSEEDDTSREYPPVLGLLVDDGDQDGLSAALHPLPGRVPAHQGEVAPLALNAPPYTCRQQQGSEVRGQRSGGRGHLTLTFPFDGAPAEVQRRGVDHADQRVSVHLARRLAGHEADAGAGVVGGGARRASVVARLQQAGQPPQRHSFGGEDLGVGAAAQQPLGELHAAADVQQRLLQLRPLQVELALQQRAAVGLHSAGVRPGKRPHLIGRRVHAGLQSILGNVHLRSMRGLRLAATTSRMRPPWRSAASRAGRQPWSRCSVAAHSRQTGRSHGGQKRRSSWPGCSEQRIGRRRRPHDFSSSRRCTEWHAKPHRLTQHTSQRLSAPPSPHRSQPRGPPARRASRNTWSRARWSVLRPAGPDAGRSTSESQWGQSTVTPARCPSTASPLPPLPPLPPRSGPSRPRAHTEKGSSRPMQSEQKVCRHGRIFGSRYTRLQPPHTALRFTGAPVRCPEVNFDSSASSLRDIVGVFLETSGNTRDPRTRPDRQEEALTGSS</sequence>
<accession>A0A4Z2F565</accession>
<feature type="region of interest" description="Disordered" evidence="1">
    <location>
        <begin position="289"/>
        <end position="472"/>
    </location>
</feature>
<feature type="compositionally biased region" description="Pro residues" evidence="1">
    <location>
        <begin position="439"/>
        <end position="450"/>
    </location>
</feature>
<keyword evidence="3" id="KW-1185">Reference proteome</keyword>
<evidence type="ECO:0000256" key="1">
    <source>
        <dbReference type="SAM" id="MobiDB-lite"/>
    </source>
</evidence>
<gene>
    <name evidence="2" type="ORF">EYF80_053839</name>
</gene>